<reference evidence="3 4" key="1">
    <citation type="journal article" date="2019" name="Syst. Appl. Microbiol.">
        <title>Polyphasic characterization of two novel Lactobacillus spp. isolated from blown salami packages: Description of Lactobacillus halodurans sp. nov. and Lactobacillus salsicarnum sp. nov.</title>
        <authorList>
            <person name="Schuster J.A."/>
            <person name="Klingl A."/>
            <person name="Vogel R.F."/>
            <person name="Ehrmann M.A."/>
        </authorList>
    </citation>
    <scope>NUCLEOTIDE SEQUENCE [LARGE SCALE GENOMIC DNA]</scope>
    <source>
        <strain evidence="1 4">TMW 1.2098</strain>
        <strain evidence="2 3">TMW 1.2118</strain>
    </source>
</reference>
<evidence type="ECO:0000313" key="4">
    <source>
        <dbReference type="Proteomes" id="UP000436655"/>
    </source>
</evidence>
<accession>A0A5P0ZF13</accession>
<comment type="caution">
    <text evidence="2">The sequence shown here is derived from an EMBL/GenBank/DDBJ whole genome shotgun (WGS) entry which is preliminary data.</text>
</comment>
<dbReference type="Proteomes" id="UP000380386">
    <property type="component" value="Unassembled WGS sequence"/>
</dbReference>
<organism evidence="2 3">
    <name type="scientific">Companilactobacillus mishanensis</name>
    <dbReference type="NCBI Taxonomy" id="2486008"/>
    <lineage>
        <taxon>Bacteria</taxon>
        <taxon>Bacillati</taxon>
        <taxon>Bacillota</taxon>
        <taxon>Bacilli</taxon>
        <taxon>Lactobacillales</taxon>
        <taxon>Lactobacillaceae</taxon>
        <taxon>Companilactobacillus</taxon>
    </lineage>
</organism>
<proteinExistence type="predicted"/>
<dbReference type="AlphaFoldDB" id="A0A5P0ZF13"/>
<dbReference type="EMBL" id="VDFN01000001">
    <property type="protein sequence ID" value="MQS44261.1"/>
    <property type="molecule type" value="Genomic_DNA"/>
</dbReference>
<name>A0A5P0ZF13_9LACO</name>
<keyword evidence="4" id="KW-1185">Reference proteome</keyword>
<protein>
    <submittedName>
        <fullName evidence="2">Uncharacterized protein</fullName>
    </submittedName>
</protein>
<reference evidence="1" key="2">
    <citation type="submission" date="2019-05" db="EMBL/GenBank/DDBJ databases">
        <authorList>
            <person name="Schuster J.A."/>
            <person name="Ehrmann M.A."/>
        </authorList>
    </citation>
    <scope>NUCLEOTIDE SEQUENCE</scope>
    <source>
        <strain evidence="1">TMW 1.2098</strain>
    </source>
</reference>
<sequence length="142" mass="16959">MTNFNSVQTPIPLQVQQEINKLRTQQKDFIDVFGWIFDGNTHDGAARIVSFYYESLVTIEEKKQYLIDLERLFEGEIFFETRYIWQLSGNFYSGQWLAYNVGYNDYRLNDYDGADLLTQNEFEKLVDMSPFTEYMFDKKFIS</sequence>
<evidence type="ECO:0000313" key="3">
    <source>
        <dbReference type="Proteomes" id="UP000380386"/>
    </source>
</evidence>
<dbReference type="Proteomes" id="UP000436655">
    <property type="component" value="Unassembled WGS sequence"/>
</dbReference>
<evidence type="ECO:0000313" key="1">
    <source>
        <dbReference type="EMBL" id="MQS44261.1"/>
    </source>
</evidence>
<evidence type="ECO:0000313" key="2">
    <source>
        <dbReference type="EMBL" id="MQS51636.1"/>
    </source>
</evidence>
<gene>
    <name evidence="2" type="ORF">FHL02_01235</name>
    <name evidence="1" type="ORF">FHL03_02035</name>
</gene>
<dbReference type="EMBL" id="VDFM01000001">
    <property type="protein sequence ID" value="MQS51636.1"/>
    <property type="molecule type" value="Genomic_DNA"/>
</dbReference>
<dbReference type="RefSeq" id="WP_153381706.1">
    <property type="nucleotide sequence ID" value="NZ_VDFM01000001.1"/>
</dbReference>